<keyword evidence="4" id="KW-1185">Reference proteome</keyword>
<dbReference type="Proteomes" id="UP001162734">
    <property type="component" value="Chromosome"/>
</dbReference>
<evidence type="ECO:0000313" key="4">
    <source>
        <dbReference type="Proteomes" id="UP001162734"/>
    </source>
</evidence>
<protein>
    <submittedName>
        <fullName evidence="3">Uncharacterized protein</fullName>
    </submittedName>
</protein>
<accession>A0ABM7X6E6</accession>
<feature type="region of interest" description="Disordered" evidence="1">
    <location>
        <begin position="99"/>
        <end position="139"/>
    </location>
</feature>
<keyword evidence="2" id="KW-1133">Transmembrane helix</keyword>
<proteinExistence type="predicted"/>
<name>A0ABM7X6E6_9BACT</name>
<gene>
    <name evidence="3" type="ORF">AMPC_05040</name>
</gene>
<sequence length="139" mass="14329">MARYAGGTVVKSGYYWSMSRWSLTGIPADGGALPGSAHEQFTQVPVWAAMLLAPIMGGLFVLFMPFIGIYLTVKAVAGLVTGGARKSASELAATVSPGAFVPGAAGLTGKPEAEKKDGAAPAGSESIEKLAKEIEEKRK</sequence>
<dbReference type="EMBL" id="AP025592">
    <property type="protein sequence ID" value="BDG07391.1"/>
    <property type="molecule type" value="Genomic_DNA"/>
</dbReference>
<feature type="transmembrane region" description="Helical" evidence="2">
    <location>
        <begin position="46"/>
        <end position="71"/>
    </location>
</feature>
<keyword evidence="2" id="KW-0812">Transmembrane</keyword>
<reference evidence="4" key="1">
    <citation type="journal article" date="2022" name="Int. J. Syst. Evol. Microbiol.">
        <title>Anaeromyxobacter oryzae sp. nov., Anaeromyxobacter diazotrophicus sp. nov. and Anaeromyxobacter paludicola sp. nov., isolated from paddy soils.</title>
        <authorList>
            <person name="Itoh H."/>
            <person name="Xu Z."/>
            <person name="Mise K."/>
            <person name="Masuda Y."/>
            <person name="Ushijima N."/>
            <person name="Hayakawa C."/>
            <person name="Shiratori Y."/>
            <person name="Senoo K."/>
        </authorList>
    </citation>
    <scope>NUCLEOTIDE SEQUENCE [LARGE SCALE GENOMIC DNA]</scope>
    <source>
        <strain evidence="4">Red630</strain>
    </source>
</reference>
<evidence type="ECO:0000256" key="2">
    <source>
        <dbReference type="SAM" id="Phobius"/>
    </source>
</evidence>
<keyword evidence="2" id="KW-0472">Membrane</keyword>
<feature type="compositionally biased region" description="Basic and acidic residues" evidence="1">
    <location>
        <begin position="126"/>
        <end position="139"/>
    </location>
</feature>
<evidence type="ECO:0000256" key="1">
    <source>
        <dbReference type="SAM" id="MobiDB-lite"/>
    </source>
</evidence>
<organism evidence="3 4">
    <name type="scientific">Anaeromyxobacter paludicola</name>
    <dbReference type="NCBI Taxonomy" id="2918171"/>
    <lineage>
        <taxon>Bacteria</taxon>
        <taxon>Pseudomonadati</taxon>
        <taxon>Myxococcota</taxon>
        <taxon>Myxococcia</taxon>
        <taxon>Myxococcales</taxon>
        <taxon>Cystobacterineae</taxon>
        <taxon>Anaeromyxobacteraceae</taxon>
        <taxon>Anaeromyxobacter</taxon>
    </lineage>
</organism>
<dbReference type="RefSeq" id="WP_248344095.1">
    <property type="nucleotide sequence ID" value="NZ_AP025592.1"/>
</dbReference>
<evidence type="ECO:0000313" key="3">
    <source>
        <dbReference type="EMBL" id="BDG07391.1"/>
    </source>
</evidence>